<sequence>MAATEAPTGVLTRVARSRGTSPLARYGSVLATLVTLVLVFVIGSTRYTGFLDSQTILNLFIDNAFLIVLAVGMTFVILTGGIDLSMGAVMALSTMVTARLLIAGWAPGPVIAAVLVLGCLFGLGVGFFIRVFEVQPFIATLAAMFLARGLCFVVSPNSLSITDPFFVSLSQSRIRLWPTGTAFDGRTLYAFISPSVIVALVIVAIAAWVLHATRFGRTVYAIGGNQGSAELMGLPVARTQVLVYVVSGLCSAIGGLIFATYSLSGYALTGVGVELDAISAVVIGGTLLTGGSGFVIGSLLGVLVLGTIQTIISFEGTLSSWWTKIVIGALLLVFVVLQRLLIIRRRT</sequence>
<dbReference type="Pfam" id="PF02653">
    <property type="entry name" value="BPD_transp_2"/>
    <property type="match status" value="1"/>
</dbReference>
<feature type="transmembrane region" description="Helical" evidence="6">
    <location>
        <begin position="55"/>
        <end position="77"/>
    </location>
</feature>
<reference evidence="7 8" key="1">
    <citation type="submission" date="2022-07" db="EMBL/GenBank/DDBJ databases">
        <title>Novel species in genus cellulomonas.</title>
        <authorList>
            <person name="Ye L."/>
        </authorList>
    </citation>
    <scope>NUCLEOTIDE SEQUENCE [LARGE SCALE GENOMIC DNA]</scope>
    <source>
        <strain evidence="8">zg-Y338</strain>
    </source>
</reference>
<feature type="transmembrane region" description="Helical" evidence="6">
    <location>
        <begin position="84"/>
        <end position="104"/>
    </location>
</feature>
<keyword evidence="8" id="KW-1185">Reference proteome</keyword>
<evidence type="ECO:0000256" key="5">
    <source>
        <dbReference type="ARBA" id="ARBA00023136"/>
    </source>
</evidence>
<gene>
    <name evidence="7" type="primary">yjfF</name>
    <name evidence="7" type="ORF">NP064_14255</name>
</gene>
<dbReference type="InterPro" id="IPR001851">
    <property type="entry name" value="ABC_transp_permease"/>
</dbReference>
<evidence type="ECO:0000256" key="4">
    <source>
        <dbReference type="ARBA" id="ARBA00022989"/>
    </source>
</evidence>
<feature type="transmembrane region" description="Helical" evidence="6">
    <location>
        <begin position="320"/>
        <end position="342"/>
    </location>
</feature>
<dbReference type="RefSeq" id="WP_227570202.1">
    <property type="nucleotide sequence ID" value="NZ_CP101988.1"/>
</dbReference>
<evidence type="ECO:0000256" key="3">
    <source>
        <dbReference type="ARBA" id="ARBA00022692"/>
    </source>
</evidence>
<feature type="transmembrane region" description="Helical" evidence="6">
    <location>
        <begin position="294"/>
        <end position="314"/>
    </location>
</feature>
<dbReference type="NCBIfam" id="NF008630">
    <property type="entry name" value="PRK11618.1"/>
    <property type="match status" value="1"/>
</dbReference>
<keyword evidence="2" id="KW-1003">Cell membrane</keyword>
<dbReference type="EMBL" id="CP101988">
    <property type="protein sequence ID" value="UUI74927.1"/>
    <property type="molecule type" value="Genomic_DNA"/>
</dbReference>
<feature type="transmembrane region" description="Helical" evidence="6">
    <location>
        <begin position="188"/>
        <end position="210"/>
    </location>
</feature>
<keyword evidence="3 6" id="KW-0812">Transmembrane</keyword>
<evidence type="ECO:0000256" key="1">
    <source>
        <dbReference type="ARBA" id="ARBA00004651"/>
    </source>
</evidence>
<evidence type="ECO:0000256" key="6">
    <source>
        <dbReference type="SAM" id="Phobius"/>
    </source>
</evidence>
<evidence type="ECO:0000313" key="8">
    <source>
        <dbReference type="Proteomes" id="UP001316189"/>
    </source>
</evidence>
<accession>A0ABY5KWQ9</accession>
<dbReference type="Proteomes" id="UP001316189">
    <property type="component" value="Chromosome"/>
</dbReference>
<organism evidence="7 8">
    <name type="scientific">Cellulomonas chengniuliangii</name>
    <dbReference type="NCBI Taxonomy" id="2968084"/>
    <lineage>
        <taxon>Bacteria</taxon>
        <taxon>Bacillati</taxon>
        <taxon>Actinomycetota</taxon>
        <taxon>Actinomycetes</taxon>
        <taxon>Micrococcales</taxon>
        <taxon>Cellulomonadaceae</taxon>
        <taxon>Cellulomonas</taxon>
    </lineage>
</organism>
<feature type="transmembrane region" description="Helical" evidence="6">
    <location>
        <begin position="110"/>
        <end position="129"/>
    </location>
</feature>
<keyword evidence="4 6" id="KW-1133">Transmembrane helix</keyword>
<evidence type="ECO:0000256" key="2">
    <source>
        <dbReference type="ARBA" id="ARBA00022475"/>
    </source>
</evidence>
<comment type="subcellular location">
    <subcellularLocation>
        <location evidence="1">Cell membrane</location>
        <topology evidence="1">Multi-pass membrane protein</topology>
    </subcellularLocation>
</comment>
<evidence type="ECO:0000313" key="7">
    <source>
        <dbReference type="EMBL" id="UUI74927.1"/>
    </source>
</evidence>
<protein>
    <submittedName>
        <fullName evidence="7">Sugar ABC transporter permease YjfF</fullName>
    </submittedName>
</protein>
<feature type="transmembrane region" description="Helical" evidence="6">
    <location>
        <begin position="23"/>
        <end position="43"/>
    </location>
</feature>
<feature type="transmembrane region" description="Helical" evidence="6">
    <location>
        <begin position="241"/>
        <end position="261"/>
    </location>
</feature>
<feature type="transmembrane region" description="Helical" evidence="6">
    <location>
        <begin position="136"/>
        <end position="155"/>
    </location>
</feature>
<dbReference type="PANTHER" id="PTHR32196">
    <property type="entry name" value="ABC TRANSPORTER PERMEASE PROTEIN YPHD-RELATED-RELATED"/>
    <property type="match status" value="1"/>
</dbReference>
<feature type="transmembrane region" description="Helical" evidence="6">
    <location>
        <begin position="267"/>
        <end position="287"/>
    </location>
</feature>
<proteinExistence type="predicted"/>
<dbReference type="CDD" id="cd06579">
    <property type="entry name" value="TM_PBP1_transp_AraH_like"/>
    <property type="match status" value="1"/>
</dbReference>
<name>A0ABY5KWQ9_9CELL</name>
<keyword evidence="5 6" id="KW-0472">Membrane</keyword>
<dbReference type="PANTHER" id="PTHR32196:SF63">
    <property type="entry name" value="INNER MEMBRANE ABC TRANSPORTER PERMEASE PROTEIN YJFF"/>
    <property type="match status" value="1"/>
</dbReference>